<sequence>MMKDEEKALKLRPLSIGSMELMQRFNCGFMDGSMNLGCIVEYIYIHTEDIETLESMSLDAFKEAVRRFKYELSPDEMQRISSLVGMQAQQVDEAAFTVEDSKKKREGTGRTILSRWFGRLRRKRAIP</sequence>
<dbReference type="EMBL" id="JAMGSI010000001">
    <property type="protein sequence ID" value="MCL6656475.1"/>
    <property type="molecule type" value="Genomic_DNA"/>
</dbReference>
<dbReference type="GeneID" id="84023000"/>
<proteinExistence type="predicted"/>
<organism evidence="1 2">
    <name type="scientific">Akkermansia massiliensis</name>
    <dbReference type="NCBI Taxonomy" id="2927224"/>
    <lineage>
        <taxon>Bacteria</taxon>
        <taxon>Pseudomonadati</taxon>
        <taxon>Verrucomicrobiota</taxon>
        <taxon>Verrucomicrobiia</taxon>
        <taxon>Verrucomicrobiales</taxon>
        <taxon>Akkermansiaceae</taxon>
        <taxon>Akkermansia</taxon>
    </lineage>
</organism>
<accession>A0ABT0R5R9</accession>
<reference evidence="1 2" key="1">
    <citation type="submission" date="2022-03" db="EMBL/GenBank/DDBJ databases">
        <title>Taxonomic description of new species and reclassification of some bacterial strains.</title>
        <authorList>
            <person name="Ndongo S."/>
        </authorList>
    </citation>
    <scope>NUCLEOTIDE SEQUENCE [LARGE SCALE GENOMIC DNA]</scope>
    <source>
        <strain evidence="1 2">Marseille-P6666</strain>
    </source>
</reference>
<protein>
    <submittedName>
        <fullName evidence="1">Uncharacterized protein</fullName>
    </submittedName>
</protein>
<dbReference type="Proteomes" id="UP001202031">
    <property type="component" value="Unassembled WGS sequence"/>
</dbReference>
<dbReference type="RefSeq" id="WP_249853013.1">
    <property type="nucleotide sequence ID" value="NZ_JAMGSI010000001.1"/>
</dbReference>
<name>A0ABT0R5R9_9BACT</name>
<keyword evidence="2" id="KW-1185">Reference proteome</keyword>
<gene>
    <name evidence="1" type="ORF">M8N44_03975</name>
</gene>
<evidence type="ECO:0000313" key="2">
    <source>
        <dbReference type="Proteomes" id="UP001202031"/>
    </source>
</evidence>
<evidence type="ECO:0000313" key="1">
    <source>
        <dbReference type="EMBL" id="MCL6656475.1"/>
    </source>
</evidence>
<comment type="caution">
    <text evidence="1">The sequence shown here is derived from an EMBL/GenBank/DDBJ whole genome shotgun (WGS) entry which is preliminary data.</text>
</comment>